<evidence type="ECO:0000313" key="5">
    <source>
        <dbReference type="Proteomes" id="UP000683360"/>
    </source>
</evidence>
<comment type="caution">
    <text evidence="4">The sequence shown here is derived from an EMBL/GenBank/DDBJ whole genome shotgun (WGS) entry which is preliminary data.</text>
</comment>
<feature type="compositionally biased region" description="Polar residues" evidence="2">
    <location>
        <begin position="1"/>
        <end position="20"/>
    </location>
</feature>
<evidence type="ECO:0000259" key="3">
    <source>
        <dbReference type="PROSITE" id="PS50105"/>
    </source>
</evidence>
<feature type="compositionally biased region" description="Polar residues" evidence="2">
    <location>
        <begin position="156"/>
        <end position="166"/>
    </location>
</feature>
<protein>
    <submittedName>
        <fullName evidence="4">ANKS6</fullName>
    </submittedName>
</protein>
<reference evidence="4" key="1">
    <citation type="submission" date="2021-03" db="EMBL/GenBank/DDBJ databases">
        <authorList>
            <person name="Bekaert M."/>
        </authorList>
    </citation>
    <scope>NUCLEOTIDE SEQUENCE</scope>
</reference>
<feature type="region of interest" description="Disordered" evidence="2">
    <location>
        <begin position="93"/>
        <end position="127"/>
    </location>
</feature>
<keyword evidence="1" id="KW-0677">Repeat</keyword>
<evidence type="ECO:0000313" key="4">
    <source>
        <dbReference type="EMBL" id="CAG2208562.1"/>
    </source>
</evidence>
<name>A0A8S3RQK1_MYTED</name>
<dbReference type="Proteomes" id="UP000683360">
    <property type="component" value="Unassembled WGS sequence"/>
</dbReference>
<gene>
    <name evidence="4" type="ORF">MEDL_22762</name>
</gene>
<organism evidence="4 5">
    <name type="scientific">Mytilus edulis</name>
    <name type="common">Blue mussel</name>
    <dbReference type="NCBI Taxonomy" id="6550"/>
    <lineage>
        <taxon>Eukaryota</taxon>
        <taxon>Metazoa</taxon>
        <taxon>Spiralia</taxon>
        <taxon>Lophotrochozoa</taxon>
        <taxon>Mollusca</taxon>
        <taxon>Bivalvia</taxon>
        <taxon>Autobranchia</taxon>
        <taxon>Pteriomorphia</taxon>
        <taxon>Mytilida</taxon>
        <taxon>Mytiloidea</taxon>
        <taxon>Mytilidae</taxon>
        <taxon>Mytilinae</taxon>
        <taxon>Mytilus</taxon>
    </lineage>
</organism>
<feature type="compositionally biased region" description="Polar residues" evidence="2">
    <location>
        <begin position="176"/>
        <end position="185"/>
    </location>
</feature>
<feature type="region of interest" description="Disordered" evidence="2">
    <location>
        <begin position="1"/>
        <end position="42"/>
    </location>
</feature>
<dbReference type="GO" id="GO:0005737">
    <property type="term" value="C:cytoplasm"/>
    <property type="evidence" value="ECO:0007669"/>
    <property type="project" value="TreeGrafter"/>
</dbReference>
<sequence>MSSEKSTSVQDLTLKSTNSPKPVKKMNNFMEHSQSSPSIPSVNNYGNTYTGMALENKQSATVYTLDINPPSSNMSNDTLKPVIPPFLPPPSFALDTAGSTRKPVSARGPGSSSSVTSLLGGRSHTHMSASPMIHARSSSGLLVGTTSSSADYHNGLFSSESSNTPNRPTPIFVQPYTPTRQNLMPSSTSGSSSVTPIRSHGRSTSSKESTTSTLTPSPSPTPGKYPDDHHPLLGSLEEHDSQAELSGILSKLSLEKYQPIFEEQEVDMEAFLTLTDQDLKELGISNTQSRSQILTAINKLSTGKGKERQQLIDTMTSFQTTLKAKVASEPSNLNGMMWLQSHTRRLDYS</sequence>
<dbReference type="PROSITE" id="PS50105">
    <property type="entry name" value="SAM_DOMAIN"/>
    <property type="match status" value="1"/>
</dbReference>
<dbReference type="PANTHER" id="PTHR10627">
    <property type="entry name" value="SCP160"/>
    <property type="match status" value="1"/>
</dbReference>
<dbReference type="EMBL" id="CAJPWZ010001113">
    <property type="protein sequence ID" value="CAG2208562.1"/>
    <property type="molecule type" value="Genomic_DNA"/>
</dbReference>
<accession>A0A8S3RQK1</accession>
<proteinExistence type="predicted"/>
<dbReference type="InterPro" id="IPR001660">
    <property type="entry name" value="SAM"/>
</dbReference>
<evidence type="ECO:0000256" key="2">
    <source>
        <dbReference type="SAM" id="MobiDB-lite"/>
    </source>
</evidence>
<dbReference type="Gene3D" id="1.10.150.50">
    <property type="entry name" value="Transcription Factor, Ets-1"/>
    <property type="match status" value="1"/>
</dbReference>
<dbReference type="SUPFAM" id="SSF47769">
    <property type="entry name" value="SAM/Pointed domain"/>
    <property type="match status" value="1"/>
</dbReference>
<dbReference type="PANTHER" id="PTHR10627:SF70">
    <property type="entry name" value="ANKYRIN REPEAT AND SAM DOMAIN-CONTAINING PROTEIN 6"/>
    <property type="match status" value="1"/>
</dbReference>
<dbReference type="SMART" id="SM00454">
    <property type="entry name" value="SAM"/>
    <property type="match status" value="1"/>
</dbReference>
<feature type="region of interest" description="Disordered" evidence="2">
    <location>
        <begin position="154"/>
        <end position="234"/>
    </location>
</feature>
<dbReference type="OrthoDB" id="539213at2759"/>
<dbReference type="InterPro" id="IPR013761">
    <property type="entry name" value="SAM/pointed_sf"/>
</dbReference>
<feature type="compositionally biased region" description="Basic and acidic residues" evidence="2">
    <location>
        <begin position="225"/>
        <end position="234"/>
    </location>
</feature>
<evidence type="ECO:0000256" key="1">
    <source>
        <dbReference type="ARBA" id="ARBA00022737"/>
    </source>
</evidence>
<feature type="compositionally biased region" description="Low complexity" evidence="2">
    <location>
        <begin position="103"/>
        <end position="122"/>
    </location>
</feature>
<feature type="compositionally biased region" description="Low complexity" evidence="2">
    <location>
        <begin position="203"/>
        <end position="216"/>
    </location>
</feature>
<dbReference type="AlphaFoldDB" id="A0A8S3RQK1"/>
<keyword evidence="5" id="KW-1185">Reference proteome</keyword>
<dbReference type="Pfam" id="PF00536">
    <property type="entry name" value="SAM_1"/>
    <property type="match status" value="1"/>
</dbReference>
<feature type="domain" description="SAM" evidence="3">
    <location>
        <begin position="240"/>
        <end position="303"/>
    </location>
</feature>
<feature type="compositionally biased region" description="Polar residues" evidence="2">
    <location>
        <begin position="30"/>
        <end position="42"/>
    </location>
</feature>